<organism evidence="8 9">
    <name type="scientific">Polarella glacialis</name>
    <name type="common">Dinoflagellate</name>
    <dbReference type="NCBI Taxonomy" id="89957"/>
    <lineage>
        <taxon>Eukaryota</taxon>
        <taxon>Sar</taxon>
        <taxon>Alveolata</taxon>
        <taxon>Dinophyceae</taxon>
        <taxon>Suessiales</taxon>
        <taxon>Suessiaceae</taxon>
        <taxon>Polarella</taxon>
    </lineage>
</organism>
<dbReference type="Gene3D" id="3.30.200.20">
    <property type="entry name" value="Phosphorylase Kinase, domain 1"/>
    <property type="match status" value="1"/>
</dbReference>
<dbReference type="PROSITE" id="PS50011">
    <property type="entry name" value="PROTEIN_KINASE_DOM"/>
    <property type="match status" value="1"/>
</dbReference>
<protein>
    <recommendedName>
        <fullName evidence="7">Protein kinase domain-containing protein</fullName>
    </recommendedName>
</protein>
<keyword evidence="4" id="KW-0418">Kinase</keyword>
<reference evidence="8" key="1">
    <citation type="submission" date="2021-02" db="EMBL/GenBank/DDBJ databases">
        <authorList>
            <person name="Dougan E. K."/>
            <person name="Rhodes N."/>
            <person name="Thang M."/>
            <person name="Chan C."/>
        </authorList>
    </citation>
    <scope>NUCLEOTIDE SEQUENCE</scope>
</reference>
<dbReference type="PANTHER" id="PTHR24349">
    <property type="entry name" value="SERINE/THREONINE-PROTEIN KINASE"/>
    <property type="match status" value="1"/>
</dbReference>
<name>A0A813E9P6_POLGL</name>
<keyword evidence="3" id="KW-0547">Nucleotide-binding</keyword>
<keyword evidence="5" id="KW-0067">ATP-binding</keyword>
<evidence type="ECO:0000259" key="7">
    <source>
        <dbReference type="PROSITE" id="PS50011"/>
    </source>
</evidence>
<sequence length="441" mass="48208">RWGRQAAWRPRAGCSQAMGAQACGGCQGDGIECLVTLHDEGYEDKPIVTSWLSDSRLQPSFRSTGSTHSAEEFQPDIGQGCYLGCSSIGTVVKALHRSSNCLRAVRQISKKHVVGDLWKAEVTKLQNIDHPNVCKLLDCWEDAMNIYLVMELCLGGNLMSVSAHSSTFSEAFVATLMLQMVKAVACLHAQGIVHSDIRPENWLFEQPVESVRRTLNLCLKMIDFGLTNKHARRGKRPSWRLGSSNSRQADINALPNSAMKLAASSSRRPSGGKSSWEDAREVEQNTRVLCQAPEQVGAQDAPSNPTADIWSLGVIAYFLLSGHSPFEAAAGQLSPQENTSFRNARYVFMPSETWRSVSREAKHFIALCLQLEPLARPSAVRLLQLHWIRMAQGAVDHEMRAGTSYASEGSTRSSENGTNSPPFLQGNGSCGSKSSSSANVQ</sequence>
<dbReference type="InterPro" id="IPR050205">
    <property type="entry name" value="CDPK_Ser/Thr_kinases"/>
</dbReference>
<feature type="region of interest" description="Disordered" evidence="6">
    <location>
        <begin position="401"/>
        <end position="441"/>
    </location>
</feature>
<dbReference type="OrthoDB" id="40902at2759"/>
<dbReference type="GO" id="GO:0005524">
    <property type="term" value="F:ATP binding"/>
    <property type="evidence" value="ECO:0007669"/>
    <property type="project" value="UniProtKB-KW"/>
</dbReference>
<evidence type="ECO:0000313" key="9">
    <source>
        <dbReference type="Proteomes" id="UP000654075"/>
    </source>
</evidence>
<evidence type="ECO:0000256" key="6">
    <source>
        <dbReference type="SAM" id="MobiDB-lite"/>
    </source>
</evidence>
<evidence type="ECO:0000256" key="2">
    <source>
        <dbReference type="ARBA" id="ARBA00022679"/>
    </source>
</evidence>
<keyword evidence="9" id="KW-1185">Reference proteome</keyword>
<dbReference type="EMBL" id="CAJNNV010010527">
    <property type="protein sequence ID" value="CAE8598737.1"/>
    <property type="molecule type" value="Genomic_DNA"/>
</dbReference>
<comment type="caution">
    <text evidence="8">The sequence shown here is derived from an EMBL/GenBank/DDBJ whole genome shotgun (WGS) entry which is preliminary data.</text>
</comment>
<gene>
    <name evidence="8" type="ORF">PGLA1383_LOCUS17131</name>
</gene>
<evidence type="ECO:0000256" key="1">
    <source>
        <dbReference type="ARBA" id="ARBA00022527"/>
    </source>
</evidence>
<feature type="compositionally biased region" description="Polar residues" evidence="6">
    <location>
        <begin position="404"/>
        <end position="422"/>
    </location>
</feature>
<evidence type="ECO:0000313" key="8">
    <source>
        <dbReference type="EMBL" id="CAE8598737.1"/>
    </source>
</evidence>
<dbReference type="Pfam" id="PF00069">
    <property type="entry name" value="Pkinase"/>
    <property type="match status" value="2"/>
</dbReference>
<dbReference type="SUPFAM" id="SSF56112">
    <property type="entry name" value="Protein kinase-like (PK-like)"/>
    <property type="match status" value="1"/>
</dbReference>
<dbReference type="InterPro" id="IPR011009">
    <property type="entry name" value="Kinase-like_dom_sf"/>
</dbReference>
<dbReference type="InterPro" id="IPR000719">
    <property type="entry name" value="Prot_kinase_dom"/>
</dbReference>
<dbReference type="GO" id="GO:0004674">
    <property type="term" value="F:protein serine/threonine kinase activity"/>
    <property type="evidence" value="ECO:0007669"/>
    <property type="project" value="UniProtKB-KW"/>
</dbReference>
<accession>A0A813E9P6</accession>
<proteinExistence type="predicted"/>
<keyword evidence="1" id="KW-0723">Serine/threonine-protein kinase</keyword>
<evidence type="ECO:0000256" key="4">
    <source>
        <dbReference type="ARBA" id="ARBA00022777"/>
    </source>
</evidence>
<dbReference type="Gene3D" id="1.10.510.10">
    <property type="entry name" value="Transferase(Phosphotransferase) domain 1"/>
    <property type="match status" value="1"/>
</dbReference>
<feature type="compositionally biased region" description="Low complexity" evidence="6">
    <location>
        <begin position="426"/>
        <end position="441"/>
    </location>
</feature>
<feature type="non-terminal residue" evidence="8">
    <location>
        <position position="1"/>
    </location>
</feature>
<dbReference type="AlphaFoldDB" id="A0A813E9P6"/>
<evidence type="ECO:0000256" key="5">
    <source>
        <dbReference type="ARBA" id="ARBA00022840"/>
    </source>
</evidence>
<dbReference type="Proteomes" id="UP000654075">
    <property type="component" value="Unassembled WGS sequence"/>
</dbReference>
<keyword evidence="2" id="KW-0808">Transferase</keyword>
<evidence type="ECO:0000256" key="3">
    <source>
        <dbReference type="ARBA" id="ARBA00022741"/>
    </source>
</evidence>
<feature type="domain" description="Protein kinase" evidence="7">
    <location>
        <begin position="77"/>
        <end position="388"/>
    </location>
</feature>
<feature type="non-terminal residue" evidence="8">
    <location>
        <position position="441"/>
    </location>
</feature>